<reference evidence="6 7" key="1">
    <citation type="submission" date="2016-05" db="EMBL/GenBank/DDBJ databases">
        <title>Paenibacillus oryzae. sp. nov., isolated from the rice root.</title>
        <authorList>
            <person name="Zhang J."/>
            <person name="Zhang X."/>
        </authorList>
    </citation>
    <scope>NUCLEOTIDE SEQUENCE [LARGE SCALE GENOMIC DNA]</scope>
    <source>
        <strain evidence="6 7">1DrF-4</strain>
    </source>
</reference>
<dbReference type="Proteomes" id="UP000092024">
    <property type="component" value="Unassembled WGS sequence"/>
</dbReference>
<dbReference type="EMBL" id="LYPA01000024">
    <property type="protein sequence ID" value="OBR68890.1"/>
    <property type="molecule type" value="Genomic_DNA"/>
</dbReference>
<dbReference type="GO" id="GO:0043565">
    <property type="term" value="F:sequence-specific DNA binding"/>
    <property type="evidence" value="ECO:0007669"/>
    <property type="project" value="InterPro"/>
</dbReference>
<keyword evidence="1" id="KW-0805">Transcription regulation</keyword>
<dbReference type="PANTHER" id="PTHR43280">
    <property type="entry name" value="ARAC-FAMILY TRANSCRIPTIONAL REGULATOR"/>
    <property type="match status" value="1"/>
</dbReference>
<keyword evidence="4" id="KW-1133">Transmembrane helix</keyword>
<protein>
    <recommendedName>
        <fullName evidence="5">HTH araC/xylS-type domain-containing protein</fullName>
    </recommendedName>
</protein>
<dbReference type="Pfam" id="PF12833">
    <property type="entry name" value="HTH_18"/>
    <property type="match status" value="1"/>
</dbReference>
<keyword evidence="2" id="KW-0238">DNA-binding</keyword>
<dbReference type="SMART" id="SM00342">
    <property type="entry name" value="HTH_ARAC"/>
    <property type="match status" value="1"/>
</dbReference>
<keyword evidence="4" id="KW-0472">Membrane</keyword>
<dbReference type="PANTHER" id="PTHR43280:SF28">
    <property type="entry name" value="HTH-TYPE TRANSCRIPTIONAL ACTIVATOR RHAS"/>
    <property type="match status" value="1"/>
</dbReference>
<dbReference type="InterPro" id="IPR018060">
    <property type="entry name" value="HTH_AraC"/>
</dbReference>
<accession>A0A1A5YU10</accession>
<dbReference type="SUPFAM" id="SSF46689">
    <property type="entry name" value="Homeodomain-like"/>
    <property type="match status" value="1"/>
</dbReference>
<organism evidence="6 7">
    <name type="scientific">Paenibacillus oryzae</name>
    <dbReference type="NCBI Taxonomy" id="1844972"/>
    <lineage>
        <taxon>Bacteria</taxon>
        <taxon>Bacillati</taxon>
        <taxon>Bacillota</taxon>
        <taxon>Bacilli</taxon>
        <taxon>Bacillales</taxon>
        <taxon>Paenibacillaceae</taxon>
        <taxon>Paenibacillus</taxon>
    </lineage>
</organism>
<name>A0A1A5YU10_9BACL</name>
<proteinExistence type="predicted"/>
<feature type="domain" description="HTH araC/xylS-type" evidence="5">
    <location>
        <begin position="648"/>
        <end position="748"/>
    </location>
</feature>
<comment type="caution">
    <text evidence="6">The sequence shown here is derived from an EMBL/GenBank/DDBJ whole genome shotgun (WGS) entry which is preliminary data.</text>
</comment>
<evidence type="ECO:0000256" key="1">
    <source>
        <dbReference type="ARBA" id="ARBA00023015"/>
    </source>
</evidence>
<dbReference type="AlphaFoldDB" id="A0A1A5YU10"/>
<evidence type="ECO:0000313" key="7">
    <source>
        <dbReference type="Proteomes" id="UP000092024"/>
    </source>
</evidence>
<feature type="transmembrane region" description="Helical" evidence="4">
    <location>
        <begin position="286"/>
        <end position="305"/>
    </location>
</feature>
<dbReference type="OrthoDB" id="2515823at2"/>
<keyword evidence="3" id="KW-0804">Transcription</keyword>
<evidence type="ECO:0000259" key="5">
    <source>
        <dbReference type="PROSITE" id="PS01124"/>
    </source>
</evidence>
<gene>
    <name evidence="6" type="ORF">A7K91_25740</name>
</gene>
<evidence type="ECO:0000256" key="2">
    <source>
        <dbReference type="ARBA" id="ARBA00023125"/>
    </source>
</evidence>
<keyword evidence="7" id="KW-1185">Reference proteome</keyword>
<evidence type="ECO:0000256" key="3">
    <source>
        <dbReference type="ARBA" id="ARBA00023163"/>
    </source>
</evidence>
<dbReference type="GO" id="GO:0003700">
    <property type="term" value="F:DNA-binding transcription factor activity"/>
    <property type="evidence" value="ECO:0007669"/>
    <property type="project" value="InterPro"/>
</dbReference>
<keyword evidence="4" id="KW-0812">Transmembrane</keyword>
<evidence type="ECO:0000313" key="6">
    <source>
        <dbReference type="EMBL" id="OBR68890.1"/>
    </source>
</evidence>
<dbReference type="PROSITE" id="PS01124">
    <property type="entry name" value="HTH_ARAC_FAMILY_2"/>
    <property type="match status" value="1"/>
</dbReference>
<dbReference type="Gene3D" id="1.10.10.60">
    <property type="entry name" value="Homeodomain-like"/>
    <property type="match status" value="2"/>
</dbReference>
<dbReference type="STRING" id="1844972.A7K91_25740"/>
<sequence length="749" mass="86310">MNFLRKNLFFAEHTFRKWFISSMCVILIFIVIGLLLYMIALYTTEKAVVMAQRQAAEQTKSLIDLKLLDIKKDVSALAFNDRLLSASFITRPLDNADYYNLHQAREELRGIYLYGNVRDSFVYFAGSDSFISAYQLKADESDSFTESQFGMKRKEWAHYAQRQTSSAFVVMQDTLYFLSPLSRNGQREAASLAIVELEPDDLGELLFSMPASLDSYSYIIADNGEVIASTGNLPATVLYGYGELKSGENYIDKNVVTSQSMTQANWEYISVAPVNQYLKEVYDLRLVLYGYIGISFILAACIVYFETRRRYRPVLTLSRNVAIRHDRDIFENLQDTIQTIVANNTRLTSLIQQDQKALLKQQFTEMIREHAKPDKDQSLFRNNFGLSFNQGMVCIIHVEQIGKKLGNLSSQEQENIILLCLNNIGMELLGAQYACYFWKDVDMTGVVWSDKIDEATTALYITTILEQIRTSIKRYFDVDLQFALSKLCDATSTLASSYLQARESLDYARMTGKSGMIPFDESYTKLPPAWHHMDIIRAEQDFMSYMMERNFEMAKAKLEVITGYYEYTDGASIQLLQCRMFGLINLVLNAIEIKKTPLEEHFYMDMNPVQRLLGASTIHSLKVEIMQIIEAMITHYDEKQQSTEQKIEIIDRYIELHYANPSLSVQQLADYVHLSNSYLSQVYKQYRGTGVLEVINTRRIERVKELLREESDMTLAQIAEKAGYTNLQTMMRVFKKLENKTPGQYRTKQ</sequence>
<dbReference type="InterPro" id="IPR009057">
    <property type="entry name" value="Homeodomain-like_sf"/>
</dbReference>
<evidence type="ECO:0000256" key="4">
    <source>
        <dbReference type="SAM" id="Phobius"/>
    </source>
</evidence>
<feature type="transmembrane region" description="Helical" evidence="4">
    <location>
        <begin position="20"/>
        <end position="43"/>
    </location>
</feature>
<dbReference type="RefSeq" id="WP_068678971.1">
    <property type="nucleotide sequence ID" value="NZ_LYPA01000024.1"/>
</dbReference>